<keyword evidence="5" id="KW-0449">Lipoprotein</keyword>
<feature type="compositionally biased region" description="Polar residues" evidence="6">
    <location>
        <begin position="516"/>
        <end position="531"/>
    </location>
</feature>
<feature type="compositionally biased region" description="Polar residues" evidence="6">
    <location>
        <begin position="262"/>
        <end position="274"/>
    </location>
</feature>
<feature type="compositionally biased region" description="Polar residues" evidence="6">
    <location>
        <begin position="614"/>
        <end position="625"/>
    </location>
</feature>
<feature type="compositionally biased region" description="Basic and acidic residues" evidence="6">
    <location>
        <begin position="2069"/>
        <end position="2097"/>
    </location>
</feature>
<evidence type="ECO:0000256" key="5">
    <source>
        <dbReference type="ARBA" id="ARBA00023288"/>
    </source>
</evidence>
<sequence length="2117" mass="231502">MGAATSAERAGKSEEDATTNEEQSEAVDDEIQEGDEADAKLLQKNGQISSLNGKPEDQEVELNGETEQLNVQNEEQATAEVGQSDSTAVSQKEEVSEKMETVQDEVVSQVNGEKEKEKDSLAENNESLTEEKTEKEEKPSEPEANEVGFKKVFKFVGFKFTLKKDKNEKTEPVQLLTVKNEEGEASTSEVTEESKAEAATEETKPSEEEESAPEEKDVAETATEPVVAEVTSEKINGEASEKPEEAAEVTETVKEPEKPAESPTSPALQETQSPLKRFFSQGLFSNLRKKTSFKKPKEEEQPVVESTEAVAEEETNEPEVKEEEVPTEVEKKIEDTATVPQLEQPATQKVTEATEEVSEPTEKELEAAAEQKTEKVKSDVAAEGLVAVPEIVEEKVADLQSCVPENKTEAEVPEVKIEAEQDKVTKEEVQQGEPADESKPTAETVKDAVEQTIPEDSSTIKLPQGVTTEAELLSSQEKAKLQGSPLKKLFNGTGLKKLSGKKHKGKKEEESKLTESCENGTEQLQSSTGSAEGQKIESLPSSPEESTENVVADADQTETGLETEGDGATSDGERKKDGITPWASFKKMVTSKKRVKRPSESDKEDESIEKPKSATMSSTESSTFAEKQEVSKANEEELNLEPSTEEPKKKVDTSVSWEALICVGSSKKRTRKTSDSDDESPKLAVEVEKSVEESEKSKDATAESPITSSQEADHEQACSSPEQAGSPSDGEGVSTWESFKRLVTPRRKPKLEDKSEESVAAPATEQVPSDSEVGKEESSFSLKKLMPGRKKKRSDAKQEHIPPDEARKEAVATETGEEDFDTPAVVPLSEYDTADPEQVEIVLQEETTVEVKQLSEVQIITEEAKPAAAAITQETKAVSEEEKPVAEKIDTVEERSPSWISATVTEEIIAQRIESISTHQQLSDIAEEVLVEDPVSAVEVSAQIIQDDTIAEDIVELTSEAVTAFEQVHEESFAEETEMVSAVSQLNESAATSGDVTPVLVTEEYEIKKTEGILLEVAERVKLTPVDLSVTEAATTTEEAIVATAVQVVESAVKEDVKADVEQKDEEAVAYCTGLATQGLEAVEKSLPKTTVEVITVMDAISTELIAEQKPETLPLQAAKEFIQQEIAEQAKTEVVEEAVEEIETKVNVAEIKGDPESQITKAVEQIFETSKEPLVEQTLGEVSQIVEIEIKKDIESVQPKVEPEPAATSVVLEEAVEGQKQAEISEPETEIYEEETTELKLAQQVELNGVQAEFELYEEQLVIANTPLFEAEGPAEATVEELICTHHVEVTEKSAIEEQLHELAKVQEAVDVHQVPAEEVIHSVPQEVTASMTETPATAISKVQEAQFAVTAAAIEEQVVKETVSIIDPPSETVKPDTVKVTTDSGKALSVKFKDVHESTTVVEHTVAETAAAIVEAVIEAATSGMPDENLIHEHFETLDTKTQAVEKEHVIQTVAIEKQSTMIVQEIIQNVVENFTEKASESEVEIVVPEVQDAPEIQLAAPEVALPENQIQTFEPQIEEEIMSTTCVENTETQPTVIEEAEKVTKDHGALVEENLVPISGTSTEVTETVLHEQVETKEEETTERAEATGIVTQSPALLEAHTEEGVQDKTENSAGLEDVPTVFKEECQAVAEEALSQTVKGIESLPVEEVKIQEMVEEIESKLMAEEIKSQEVEEEHKSQEEEVKDKEEGIKNQETDEVIKSQEVEEVKSQVVEEVKKNNKVAENVESQEVVAEVESQLNEKETQEVVEVMVQTVIDVKTQAVEEDVESQQMEVQSQLPVVQDLLSQTTVAENLLTKTEEEEDANRQETVEEEVPSELTVAGDVSSETPVVKEKVSQEPVVEVQSQEPMVEYKEHCKTPAVTEASCETLVAEDTESQKPVKEDVHSQETAVEEGQIKTTVVDVPSEILVKKDTEPVAEVQSQVVVGETVPPVDATSETAMVEGVTVETAVVEEALSETPVAAALQSEIPVVEAIQSQAEVKEEVLSQEVLVENLFCQGTVANDVMVRESQTSVVEKQTTEEVESQTVTEVKKEGQDQILTAEDVQTHTPAIEVPVQSNTSVVEDLESMRPVDDKVESEMPEIKKEDQIVVKEEASQEAVSEDLHSQDLSEQTAS</sequence>
<keyword evidence="3" id="KW-0112">Calmodulin-binding</keyword>
<feature type="compositionally biased region" description="Basic and acidic residues" evidence="6">
    <location>
        <begin position="406"/>
        <end position="429"/>
    </location>
</feature>
<feature type="domain" description="A kinase-anchoring proteins AKAP-5 and AKAP-12 calmodulin (CaM)-binding" evidence="7">
    <location>
        <begin position="733"/>
        <end position="753"/>
    </location>
</feature>
<dbReference type="GO" id="GO:0090036">
    <property type="term" value="P:regulation of protein kinase C signaling"/>
    <property type="evidence" value="ECO:0007669"/>
    <property type="project" value="InterPro"/>
</dbReference>
<evidence type="ECO:0000313" key="9">
    <source>
        <dbReference type="Proteomes" id="UP001230051"/>
    </source>
</evidence>
<feature type="compositionally biased region" description="Polar residues" evidence="6">
    <location>
        <begin position="338"/>
        <end position="351"/>
    </location>
</feature>
<dbReference type="PROSITE" id="PS51893">
    <property type="entry name" value="AKAP_CAM_BD"/>
    <property type="match status" value="3"/>
</dbReference>
<feature type="region of interest" description="Disordered" evidence="6">
    <location>
        <begin position="166"/>
        <end position="377"/>
    </location>
</feature>
<feature type="compositionally biased region" description="Polar residues" evidence="6">
    <location>
        <begin position="454"/>
        <end position="467"/>
    </location>
</feature>
<evidence type="ECO:0000259" key="7">
    <source>
        <dbReference type="PROSITE" id="PS51893"/>
    </source>
</evidence>
<comment type="subcellular location">
    <subcellularLocation>
        <location evidence="1">Membrane</location>
        <topology evidence="1">Lipid-anchor</topology>
    </subcellularLocation>
</comment>
<feature type="compositionally biased region" description="Polar residues" evidence="6">
    <location>
        <begin position="65"/>
        <end position="90"/>
    </location>
</feature>
<feature type="compositionally biased region" description="Acidic residues" evidence="6">
    <location>
        <begin position="16"/>
        <end position="36"/>
    </location>
</feature>
<feature type="region of interest" description="Disordered" evidence="6">
    <location>
        <begin position="1798"/>
        <end position="1838"/>
    </location>
</feature>
<feature type="compositionally biased region" description="Basic and acidic residues" evidence="6">
    <location>
        <begin position="192"/>
        <end position="206"/>
    </location>
</feature>
<dbReference type="GO" id="GO:0051018">
    <property type="term" value="F:protein kinase A binding"/>
    <property type="evidence" value="ECO:0007669"/>
    <property type="project" value="InterPro"/>
</dbReference>
<dbReference type="GO" id="GO:0010739">
    <property type="term" value="P:positive regulation of protein kinase A signaling"/>
    <property type="evidence" value="ECO:0007669"/>
    <property type="project" value="InterPro"/>
</dbReference>
<feature type="compositionally biased region" description="Basic and acidic residues" evidence="6">
    <location>
        <begin position="91"/>
        <end position="101"/>
    </location>
</feature>
<dbReference type="GO" id="GO:0005516">
    <property type="term" value="F:calmodulin binding"/>
    <property type="evidence" value="ECO:0007669"/>
    <property type="project" value="UniProtKB-KW"/>
</dbReference>
<feature type="compositionally biased region" description="Basic and acidic residues" evidence="6">
    <location>
        <begin position="231"/>
        <end position="260"/>
    </location>
</feature>
<feature type="compositionally biased region" description="Basic and acidic residues" evidence="6">
    <location>
        <begin position="626"/>
        <end position="635"/>
    </location>
</feature>
<feature type="compositionally biased region" description="Polar residues" evidence="6">
    <location>
        <begin position="717"/>
        <end position="726"/>
    </location>
</feature>
<dbReference type="EMBL" id="JAGXEW010000005">
    <property type="protein sequence ID" value="KAK1171549.1"/>
    <property type="molecule type" value="Genomic_DNA"/>
</dbReference>
<feature type="compositionally biased region" description="Basic and acidic residues" evidence="6">
    <location>
        <begin position="506"/>
        <end position="515"/>
    </location>
</feature>
<evidence type="ECO:0000256" key="3">
    <source>
        <dbReference type="ARBA" id="ARBA00022860"/>
    </source>
</evidence>
<feature type="compositionally biased region" description="Acidic residues" evidence="6">
    <location>
        <begin position="310"/>
        <end position="327"/>
    </location>
</feature>
<evidence type="ECO:0000313" key="8">
    <source>
        <dbReference type="EMBL" id="KAK1171549.1"/>
    </source>
</evidence>
<gene>
    <name evidence="8" type="primary">AKAP12</name>
    <name evidence="8" type="ORF">AOXY_G6407</name>
</gene>
<keyword evidence="4" id="KW-0472">Membrane</keyword>
<comment type="caution">
    <text evidence="8">The sequence shown here is derived from an EMBL/GenBank/DDBJ whole genome shotgun (WGS) entry which is preliminary data.</text>
</comment>
<feature type="compositionally biased region" description="Basic and acidic residues" evidence="6">
    <location>
        <begin position="672"/>
        <end position="701"/>
    </location>
</feature>
<organism evidence="8 9">
    <name type="scientific">Acipenser oxyrinchus oxyrinchus</name>
    <dbReference type="NCBI Taxonomy" id="40147"/>
    <lineage>
        <taxon>Eukaryota</taxon>
        <taxon>Metazoa</taxon>
        <taxon>Chordata</taxon>
        <taxon>Craniata</taxon>
        <taxon>Vertebrata</taxon>
        <taxon>Euteleostomi</taxon>
        <taxon>Actinopterygii</taxon>
        <taxon>Chondrostei</taxon>
        <taxon>Acipenseriformes</taxon>
        <taxon>Acipenseridae</taxon>
        <taxon>Acipenser</taxon>
    </lineage>
</organism>
<feature type="compositionally biased region" description="Basic and acidic residues" evidence="6">
    <location>
        <begin position="795"/>
        <end position="811"/>
    </location>
</feature>
<feature type="compositionally biased region" description="Basic and acidic residues" evidence="6">
    <location>
        <begin position="112"/>
        <end position="121"/>
    </location>
</feature>
<feature type="region of interest" description="Disordered" evidence="6">
    <location>
        <begin position="1671"/>
        <end position="1697"/>
    </location>
</feature>
<dbReference type="GO" id="GO:0016020">
    <property type="term" value="C:membrane"/>
    <property type="evidence" value="ECO:0007669"/>
    <property type="project" value="UniProtKB-SubCell"/>
</dbReference>
<feature type="compositionally biased region" description="Basic and acidic residues" evidence="6">
    <location>
        <begin position="129"/>
        <end position="141"/>
    </location>
</feature>
<evidence type="ECO:0000256" key="1">
    <source>
        <dbReference type="ARBA" id="ARBA00004635"/>
    </source>
</evidence>
<keyword evidence="9" id="KW-1185">Reference proteome</keyword>
<evidence type="ECO:0000256" key="2">
    <source>
        <dbReference type="ARBA" id="ARBA00022553"/>
    </source>
</evidence>
<feature type="domain" description="A kinase-anchoring proteins AKAP-5 and AKAP-12 calmodulin (CaM)-binding" evidence="7">
    <location>
        <begin position="776"/>
        <end position="796"/>
    </location>
</feature>
<dbReference type="Proteomes" id="UP001230051">
    <property type="component" value="Unassembled WGS sequence"/>
</dbReference>
<evidence type="ECO:0000256" key="4">
    <source>
        <dbReference type="ARBA" id="ARBA00023136"/>
    </source>
</evidence>
<dbReference type="GO" id="GO:0007165">
    <property type="term" value="P:signal transduction"/>
    <property type="evidence" value="ECO:0007669"/>
    <property type="project" value="TreeGrafter"/>
</dbReference>
<feature type="region of interest" description="Disordered" evidence="6">
    <location>
        <begin position="2044"/>
        <end position="2117"/>
    </location>
</feature>
<dbReference type="Pfam" id="PF03832">
    <property type="entry name" value="WSK"/>
    <property type="match status" value="2"/>
</dbReference>
<dbReference type="PANTHER" id="PTHR23209:SF4">
    <property type="entry name" value="A-KINASE ANCHOR PROTEIN 12"/>
    <property type="match status" value="1"/>
</dbReference>
<name>A0AAD8GC80_ACIOX</name>
<keyword evidence="2" id="KW-0597">Phosphoprotein</keyword>
<feature type="compositionally biased region" description="Basic and acidic residues" evidence="6">
    <location>
        <begin position="436"/>
        <end position="449"/>
    </location>
</feature>
<proteinExistence type="predicted"/>
<reference evidence="8" key="1">
    <citation type="submission" date="2022-02" db="EMBL/GenBank/DDBJ databases">
        <title>Atlantic sturgeon de novo genome assembly.</title>
        <authorList>
            <person name="Stock M."/>
            <person name="Klopp C."/>
            <person name="Guiguen Y."/>
            <person name="Cabau C."/>
            <person name="Parinello H."/>
            <person name="Santidrian Yebra-Pimentel E."/>
            <person name="Kuhl H."/>
            <person name="Dirks R.P."/>
            <person name="Guessner J."/>
            <person name="Wuertz S."/>
            <person name="Du K."/>
            <person name="Schartl M."/>
        </authorList>
    </citation>
    <scope>NUCLEOTIDE SEQUENCE</scope>
    <source>
        <strain evidence="8">STURGEONOMICS-FGT-2020</strain>
        <tissue evidence="8">Whole blood</tissue>
    </source>
</reference>
<dbReference type="InterPro" id="IPR028540">
    <property type="entry name" value="AKAP12"/>
</dbReference>
<evidence type="ECO:0000256" key="6">
    <source>
        <dbReference type="SAM" id="MobiDB-lite"/>
    </source>
</evidence>
<accession>A0AAD8GC80</accession>
<feature type="region of interest" description="Disordered" evidence="6">
    <location>
        <begin position="1"/>
        <end position="147"/>
    </location>
</feature>
<feature type="domain" description="A kinase-anchoring proteins AKAP-5 and AKAP-12 calmodulin (CaM)-binding" evidence="7">
    <location>
        <begin position="579"/>
        <end position="599"/>
    </location>
</feature>
<dbReference type="InterPro" id="IPR001573">
    <property type="entry name" value="AKAP_WSK"/>
</dbReference>
<dbReference type="GO" id="GO:0005737">
    <property type="term" value="C:cytoplasm"/>
    <property type="evidence" value="ECO:0007669"/>
    <property type="project" value="TreeGrafter"/>
</dbReference>
<dbReference type="PANTHER" id="PTHR23209">
    <property type="entry name" value="A-KINASE ANCHOR PROTEIN 12"/>
    <property type="match status" value="1"/>
</dbReference>
<feature type="region of interest" description="Disordered" evidence="6">
    <location>
        <begin position="405"/>
        <end position="832"/>
    </location>
</feature>
<protein>
    <submittedName>
        <fullName evidence="8">A-kinase anchor protein 12-like</fullName>
    </submittedName>
</protein>
<feature type="compositionally biased region" description="Basic and acidic residues" evidence="6">
    <location>
        <begin position="360"/>
        <end position="377"/>
    </location>
</feature>